<dbReference type="EMBL" id="CAJVAX010000019">
    <property type="protein sequence ID" value="CAG7650110.1"/>
    <property type="molecule type" value="Genomic_DNA"/>
</dbReference>
<evidence type="ECO:0000313" key="1">
    <source>
        <dbReference type="EMBL" id="CAG7650110.1"/>
    </source>
</evidence>
<dbReference type="AlphaFoldDB" id="A0A9W4MI75"/>
<dbReference type="Proteomes" id="UP001153328">
    <property type="component" value="Unassembled WGS sequence"/>
</dbReference>
<protein>
    <submittedName>
        <fullName evidence="1">Uncharacterized protein</fullName>
    </submittedName>
</protein>
<evidence type="ECO:0000313" key="2">
    <source>
        <dbReference type="Proteomes" id="UP001153328"/>
    </source>
</evidence>
<organism evidence="1 2">
    <name type="scientific">Actinacidiphila bryophytorum</name>
    <dbReference type="NCBI Taxonomy" id="1436133"/>
    <lineage>
        <taxon>Bacteria</taxon>
        <taxon>Bacillati</taxon>
        <taxon>Actinomycetota</taxon>
        <taxon>Actinomycetes</taxon>
        <taxon>Kitasatosporales</taxon>
        <taxon>Streptomycetaceae</taxon>
        <taxon>Actinacidiphila</taxon>
    </lineage>
</organism>
<accession>A0A9W4MI75</accession>
<name>A0A9W4MI75_9ACTN</name>
<reference evidence="1" key="1">
    <citation type="submission" date="2021-06" db="EMBL/GenBank/DDBJ databases">
        <authorList>
            <person name="Arsene-Ploetze F."/>
        </authorList>
    </citation>
    <scope>NUCLEOTIDE SEQUENCE</scope>
    <source>
        <strain evidence="1">SBRY1</strain>
    </source>
</reference>
<gene>
    <name evidence="1" type="ORF">SBRY_50276</name>
</gene>
<sequence length="178" mass="18586">MSAALALLGGTDLFFRGRIEGPERLTGARAPSFQHHLPVDCTGLLLPQAAHGGWGCGDRGCVTGDHLPIRGLRYPGGHRPDPGDPDGVLLLTSSINVHLPATLLLCDLRVARPGSQRGNPPVSGSATALPDLSCIELLARQFVPAAPHGLSGHAEDTNPPRRQCLPQPLQIFCGVGAP</sequence>
<keyword evidence="2" id="KW-1185">Reference proteome</keyword>
<proteinExistence type="predicted"/>
<comment type="caution">
    <text evidence="1">The sequence shown here is derived from an EMBL/GenBank/DDBJ whole genome shotgun (WGS) entry which is preliminary data.</text>
</comment>